<feature type="compositionally biased region" description="Basic residues" evidence="2">
    <location>
        <begin position="523"/>
        <end position="534"/>
    </location>
</feature>
<comment type="similarity">
    <text evidence="1">Belongs to the RIPOR family.</text>
</comment>
<protein>
    <submittedName>
        <fullName evidence="5">FAM65 N-terminal domain-containing protein</fullName>
    </submittedName>
</protein>
<dbReference type="PANTHER" id="PTHR15829">
    <property type="entry name" value="PROTEIN KINASE PKN/PRK1, EFFECTOR"/>
    <property type="match status" value="1"/>
</dbReference>
<sequence length="1052" mass="115905">MDAHRQLRIMREHSQRFGQLFQLFGNGFAEYIALTELRIEQQQSAAEEQQMGQRPGLFHQSEQRRILLLLENCRLYKCHAQRLAKLQRDYDGWHQKMKKAATRLFPSPCPSSSNLPYSSSSSTRPSYPPTSFSCLFHLVHPFLLCSQRFSPRSHSTRSSSSLCTITSAEGAVGSKDSPSWLVRSQSVANICSPRGAEREAEEPCDSLRGIRATMSAIEAEACGMLGRLQFDVQAIVGFARLCAGDVFEVVVKHGHQRWRSRGKTLADKSQRWEQRTVTMDVLWNVPVVVKVLEMKFLKSRCLNERQFDPAKFALAQPQLVTMNLNNVGSIKLRLVVTWLPLLSTSPQHGRNSTNEQSRGKVIESGNSPIKLQPRTNPQANGSWQNENSSQHSLPLMPSKEKKADENGNGEQPMRDRSGTESADGASVKLGNSVAACSNFAVDKEKWRCSSTTLLDDVYKDLAKSIPTIDDLTALNPTNFAPFPSSPRHRSFASETRTIATSKDEQFLMAPLDMAKNSSTMAGKRSKPSSLKKGRNGAEGFISYPSSSASSSSLVCSEEPPRANGNQIEQQQNALKTAEALLAQIERIRLPCLIGRLLNRAALMCQLEAELNGTHPSSVLRRHNGGSAGLRNGGLSSSPNNRASLYQLQNGISAGLNSPSTASDETDESAGAGGNCHQHRLLCDQISENDSGIDSLRQYQSPYNSTAGNVTQKQFSDRRKSLGAFLELDVEVAGPSNGGTAASGNAEVDRCLGIHLDRAQQAIQTISDVQESPFEYTLSKMLYRVEGIETVALETMLALVQNAVVQCQPSAENVLANLGAESRVRDCWLTLSRPLGAFLLLPSRLLRAQLLKLCEPIVRARYPKLVDNVIDSLMCLINEHDTLSDLISVFQFVGLFRGKSFVAFVENISHEAWINSNLASGQPSAIRSVMDRLRGVPVVPPLESLRHIALVLSSGETQSTTGPIEKYLRKASSELQMDLTACFLCLLEHKDTLTRCGACRALAILRQENSVRCLDFLSRSDAQAQVRLEAKRACSQIQRIATNLRVFCEATKI</sequence>
<feature type="region of interest" description="Disordered" evidence="2">
    <location>
        <begin position="517"/>
        <end position="566"/>
    </location>
</feature>
<name>A0A914HVR7_GLORO</name>
<proteinExistence type="inferred from homology"/>
<dbReference type="WBParaSite" id="Gr19_v10_g5122.t1">
    <property type="protein sequence ID" value="Gr19_v10_g5122.t1"/>
    <property type="gene ID" value="Gr19_v10_g5122"/>
</dbReference>
<evidence type="ECO:0000256" key="2">
    <source>
        <dbReference type="SAM" id="MobiDB-lite"/>
    </source>
</evidence>
<feature type="compositionally biased region" description="Polar residues" evidence="2">
    <location>
        <begin position="653"/>
        <end position="662"/>
    </location>
</feature>
<evidence type="ECO:0000313" key="5">
    <source>
        <dbReference type="WBParaSite" id="Gr19_v10_g5122.t1"/>
    </source>
</evidence>
<feature type="region of interest" description="Disordered" evidence="2">
    <location>
        <begin position="345"/>
        <end position="425"/>
    </location>
</feature>
<feature type="region of interest" description="Disordered" evidence="2">
    <location>
        <begin position="615"/>
        <end position="641"/>
    </location>
</feature>
<dbReference type="Pfam" id="PF15903">
    <property type="entry name" value="PL48"/>
    <property type="match status" value="1"/>
</dbReference>
<dbReference type="PANTHER" id="PTHR15829:SF13">
    <property type="entry name" value="FAM65 N-TERMINAL DOMAIN-CONTAINING PROTEIN"/>
    <property type="match status" value="1"/>
</dbReference>
<dbReference type="AlphaFoldDB" id="A0A914HVR7"/>
<evidence type="ECO:0000313" key="4">
    <source>
        <dbReference type="Proteomes" id="UP000887572"/>
    </source>
</evidence>
<reference evidence="5" key="1">
    <citation type="submission" date="2022-11" db="UniProtKB">
        <authorList>
            <consortium name="WormBaseParasite"/>
        </authorList>
    </citation>
    <scope>IDENTIFICATION</scope>
</reference>
<feature type="compositionally biased region" description="Polar residues" evidence="2">
    <location>
        <begin position="345"/>
        <end position="356"/>
    </location>
</feature>
<dbReference type="Proteomes" id="UP000887572">
    <property type="component" value="Unplaced"/>
</dbReference>
<evidence type="ECO:0000256" key="1">
    <source>
        <dbReference type="ARBA" id="ARBA00005744"/>
    </source>
</evidence>
<feature type="compositionally biased region" description="Polar residues" evidence="2">
    <location>
        <begin position="364"/>
        <end position="392"/>
    </location>
</feature>
<feature type="domain" description="FAM65 N-terminal" evidence="3">
    <location>
        <begin position="201"/>
        <end position="359"/>
    </location>
</feature>
<accession>A0A914HVR7</accession>
<organism evidence="4 5">
    <name type="scientific">Globodera rostochiensis</name>
    <name type="common">Golden nematode worm</name>
    <name type="synonym">Heterodera rostochiensis</name>
    <dbReference type="NCBI Taxonomy" id="31243"/>
    <lineage>
        <taxon>Eukaryota</taxon>
        <taxon>Metazoa</taxon>
        <taxon>Ecdysozoa</taxon>
        <taxon>Nematoda</taxon>
        <taxon>Chromadorea</taxon>
        <taxon>Rhabditida</taxon>
        <taxon>Tylenchina</taxon>
        <taxon>Tylenchomorpha</taxon>
        <taxon>Tylenchoidea</taxon>
        <taxon>Heteroderidae</taxon>
        <taxon>Heteroderinae</taxon>
        <taxon>Globodera</taxon>
    </lineage>
</organism>
<keyword evidence="4" id="KW-1185">Reference proteome</keyword>
<dbReference type="InterPro" id="IPR026136">
    <property type="entry name" value="RIPOR3"/>
</dbReference>
<feature type="compositionally biased region" description="Low complexity" evidence="2">
    <location>
        <begin position="542"/>
        <end position="556"/>
    </location>
</feature>
<evidence type="ECO:0000259" key="3">
    <source>
        <dbReference type="Pfam" id="PF15903"/>
    </source>
</evidence>
<dbReference type="InterPro" id="IPR031780">
    <property type="entry name" value="FAM65_N"/>
</dbReference>
<feature type="region of interest" description="Disordered" evidence="2">
    <location>
        <begin position="653"/>
        <end position="673"/>
    </location>
</feature>